<accession>A0A917HRD2</accession>
<sequence length="88" mass="10256">MMKLKLEREQKEALVERVQSFFELERDESIGTIAAEQLLDYMLAELGPYVYNQAITDARKTVTERLQSVEDELYALEQSVSVKRTRGR</sequence>
<dbReference type="Pfam" id="PF09932">
    <property type="entry name" value="DUF2164"/>
    <property type="match status" value="1"/>
</dbReference>
<proteinExistence type="predicted"/>
<keyword evidence="3" id="KW-1185">Reference proteome</keyword>
<evidence type="ECO:0000256" key="1">
    <source>
        <dbReference type="SAM" id="Coils"/>
    </source>
</evidence>
<name>A0A917HRD2_9BACL</name>
<evidence type="ECO:0000313" key="3">
    <source>
        <dbReference type="Proteomes" id="UP000600247"/>
    </source>
</evidence>
<organism evidence="2 3">
    <name type="scientific">Paenibacillus radicis</name>
    <name type="common">ex Gao et al. 2016</name>
    <dbReference type="NCBI Taxonomy" id="1737354"/>
    <lineage>
        <taxon>Bacteria</taxon>
        <taxon>Bacillati</taxon>
        <taxon>Bacillota</taxon>
        <taxon>Bacilli</taxon>
        <taxon>Bacillales</taxon>
        <taxon>Paenibacillaceae</taxon>
        <taxon>Paenibacillus</taxon>
    </lineage>
</organism>
<dbReference type="RefSeq" id="WP_188892518.1">
    <property type="nucleotide sequence ID" value="NZ_BMHY01000016.1"/>
</dbReference>
<dbReference type="Proteomes" id="UP000600247">
    <property type="component" value="Unassembled WGS sequence"/>
</dbReference>
<dbReference type="EMBL" id="BMHY01000016">
    <property type="protein sequence ID" value="GGG86668.1"/>
    <property type="molecule type" value="Genomic_DNA"/>
</dbReference>
<keyword evidence="1" id="KW-0175">Coiled coil</keyword>
<protein>
    <recommendedName>
        <fullName evidence="4">DUF2164 domain-containing protein</fullName>
    </recommendedName>
</protein>
<reference evidence="2 3" key="1">
    <citation type="journal article" date="2014" name="Int. J. Syst. Evol. Microbiol.">
        <title>Complete genome sequence of Corynebacterium casei LMG S-19264T (=DSM 44701T), isolated from a smear-ripened cheese.</title>
        <authorList>
            <consortium name="US DOE Joint Genome Institute (JGI-PGF)"/>
            <person name="Walter F."/>
            <person name="Albersmeier A."/>
            <person name="Kalinowski J."/>
            <person name="Ruckert C."/>
        </authorList>
    </citation>
    <scope>NUCLEOTIDE SEQUENCE [LARGE SCALE GENOMIC DNA]</scope>
    <source>
        <strain evidence="2 3">CGMCC 1.15286</strain>
    </source>
</reference>
<feature type="coiled-coil region" evidence="1">
    <location>
        <begin position="52"/>
        <end position="79"/>
    </location>
</feature>
<comment type="caution">
    <text evidence="2">The sequence shown here is derived from an EMBL/GenBank/DDBJ whole genome shotgun (WGS) entry which is preliminary data.</text>
</comment>
<gene>
    <name evidence="2" type="ORF">GCM10010918_51080</name>
</gene>
<evidence type="ECO:0008006" key="4">
    <source>
        <dbReference type="Google" id="ProtNLM"/>
    </source>
</evidence>
<dbReference type="InterPro" id="IPR018680">
    <property type="entry name" value="DUF2164"/>
</dbReference>
<evidence type="ECO:0000313" key="2">
    <source>
        <dbReference type="EMBL" id="GGG86668.1"/>
    </source>
</evidence>
<dbReference type="AlphaFoldDB" id="A0A917HRD2"/>